<organism evidence="2 3">
    <name type="scientific">Fusarium circinatum</name>
    <name type="common">Pitch canker fungus</name>
    <name type="synonym">Gibberella circinata</name>
    <dbReference type="NCBI Taxonomy" id="48490"/>
    <lineage>
        <taxon>Eukaryota</taxon>
        <taxon>Fungi</taxon>
        <taxon>Dikarya</taxon>
        <taxon>Ascomycota</taxon>
        <taxon>Pezizomycotina</taxon>
        <taxon>Sordariomycetes</taxon>
        <taxon>Hypocreomycetidae</taxon>
        <taxon>Hypocreales</taxon>
        <taxon>Nectriaceae</taxon>
        <taxon>Fusarium</taxon>
        <taxon>Fusarium fujikuroi species complex</taxon>
    </lineage>
</organism>
<sequence>MDEPKKGDKNVGAKAWDAAIAKIEGNLDVETRQVKIWIRTAGILTNDSTRGVYDEQPQKRPYSPLNELTLKVDNNMVAGDMRLCARQIQRYYHAEGENPQKDCIKPADLARAAKLQPIFALEACEEGEIRWVEKWSREDGLDSVSNFCSASSWTSLRMVLDLLTMAVNEDGTQEEHSPVEEKANLVTHHSRPSRPSSPRSAPTVTIPQETNPWQDTGTDVAQSSEPLPHDRPEAPYHHAYARSWPPALEDQSIPSDHLDPIFELYQDSHPSPRRASAAQPWSLRHNQHGGAGRIPCPAGHSSSPHEQETQQQEDALLSFVSDEFKPFQSPRNGGQVLQTEHDVEELLTPENFAKYKRYRRREKRAGRA</sequence>
<protein>
    <submittedName>
        <fullName evidence="2">Uncharacterized protein</fullName>
    </submittedName>
</protein>
<evidence type="ECO:0000313" key="3">
    <source>
        <dbReference type="Proteomes" id="UP000572754"/>
    </source>
</evidence>
<accession>A0A8H5UGI7</accession>
<comment type="caution">
    <text evidence="2">The sequence shown here is derived from an EMBL/GenBank/DDBJ whole genome shotgun (WGS) entry which is preliminary data.</text>
</comment>
<feature type="region of interest" description="Disordered" evidence="1">
    <location>
        <begin position="171"/>
        <end position="235"/>
    </location>
</feature>
<name>A0A8H5UGI7_FUSCI</name>
<evidence type="ECO:0000256" key="1">
    <source>
        <dbReference type="SAM" id="MobiDB-lite"/>
    </source>
</evidence>
<feature type="region of interest" description="Disordered" evidence="1">
    <location>
        <begin position="284"/>
        <end position="317"/>
    </location>
</feature>
<dbReference type="AlphaFoldDB" id="A0A8H5UGI7"/>
<keyword evidence="3" id="KW-1185">Reference proteome</keyword>
<proteinExistence type="predicted"/>
<reference evidence="3" key="1">
    <citation type="journal article" date="2020" name="BMC Genomics">
        <title>Correction to: Identification and distribution of gene clusters required for synthesis of sphingolipid metabolism inhibitors in diverse species of the filamentous fungus Fusarium.</title>
        <authorList>
            <person name="Kim H.S."/>
            <person name="Lohmar J.M."/>
            <person name="Busman M."/>
            <person name="Brown D.W."/>
            <person name="Naumann T.A."/>
            <person name="Divon H.H."/>
            <person name="Lysoe E."/>
            <person name="Uhlig S."/>
            <person name="Proctor R.H."/>
        </authorList>
    </citation>
    <scope>NUCLEOTIDE SEQUENCE [LARGE SCALE GENOMIC DNA]</scope>
    <source>
        <strain evidence="3">NRRL 25331</strain>
    </source>
</reference>
<dbReference type="EMBL" id="JAAQPE010000057">
    <property type="protein sequence ID" value="KAF5688721.1"/>
    <property type="molecule type" value="Genomic_DNA"/>
</dbReference>
<reference evidence="2 3" key="2">
    <citation type="submission" date="2020-05" db="EMBL/GenBank/DDBJ databases">
        <title>Identification and distribution of gene clusters putatively required for synthesis of sphingolipid metabolism inhibitors in phylogenetically diverse species of the filamentous fungus Fusarium.</title>
        <authorList>
            <person name="Kim H.-S."/>
            <person name="Busman M."/>
            <person name="Brown D.W."/>
            <person name="Divon H."/>
            <person name="Uhlig S."/>
            <person name="Proctor R.H."/>
        </authorList>
    </citation>
    <scope>NUCLEOTIDE SEQUENCE [LARGE SCALE GENOMIC DNA]</scope>
    <source>
        <strain evidence="2 3">NRRL 25331</strain>
    </source>
</reference>
<evidence type="ECO:0000313" key="2">
    <source>
        <dbReference type="EMBL" id="KAF5688721.1"/>
    </source>
</evidence>
<feature type="compositionally biased region" description="Polar residues" evidence="1">
    <location>
        <begin position="202"/>
        <end position="225"/>
    </location>
</feature>
<feature type="compositionally biased region" description="Basic and acidic residues" evidence="1">
    <location>
        <begin position="173"/>
        <end position="183"/>
    </location>
</feature>
<gene>
    <name evidence="2" type="ORF">FCIRC_1731</name>
</gene>
<dbReference type="Proteomes" id="UP000572754">
    <property type="component" value="Unassembled WGS sequence"/>
</dbReference>